<dbReference type="InterPro" id="IPR023401">
    <property type="entry name" value="ODC_N"/>
</dbReference>
<dbReference type="PANTHER" id="PTHR13812">
    <property type="entry name" value="KETIMINE REDUCTASE MU-CRYSTALLIN"/>
    <property type="match status" value="1"/>
</dbReference>
<dbReference type="STRING" id="33935.ADM90_19850"/>
<dbReference type="InterPro" id="IPR023866">
    <property type="entry name" value="SbnB"/>
</dbReference>
<organism evidence="1 2">
    <name type="scientific">Lysinibacillus macroides</name>
    <dbReference type="NCBI Taxonomy" id="33935"/>
    <lineage>
        <taxon>Bacteria</taxon>
        <taxon>Bacillati</taxon>
        <taxon>Bacillota</taxon>
        <taxon>Bacilli</taxon>
        <taxon>Bacillales</taxon>
        <taxon>Bacillaceae</taxon>
        <taxon>Lysinibacillus</taxon>
    </lineage>
</organism>
<name>A0A0M9DH60_9BACI</name>
<dbReference type="Proteomes" id="UP000037977">
    <property type="component" value="Unassembled WGS sequence"/>
</dbReference>
<dbReference type="GO" id="GO:0016639">
    <property type="term" value="F:oxidoreductase activity, acting on the CH-NH2 group of donors, NAD or NADP as acceptor"/>
    <property type="evidence" value="ECO:0007669"/>
    <property type="project" value="InterPro"/>
</dbReference>
<dbReference type="PANTHER" id="PTHR13812:SF19">
    <property type="entry name" value="KETIMINE REDUCTASE MU-CRYSTALLIN"/>
    <property type="match status" value="1"/>
</dbReference>
<sequence length="341" mass="37990">MNRVDFLYLSQEDIIKAGGLDFNIFIDTLEKILGTHAKGDFVQPLKPYLKRKEQTHVADRIIAMPSYVGGDFDISGIKWISSASQNPVKYNLPRASGVIILNDSEKGIPVAVMDATLINLMRTAAVSGVATKYLARENSRKIGIIGAGIIGKMQVKAVHNVIPEINEIKVYDLNKERAIHWSNTLEKEIGVKIIIAKSAQDALQNADIIITSTTAEEGYIEGDWIKKGSLFLNVSLNDPKFDVILKADKIIVDDWEQCNRKDKVLNKMYKQKLISEQDIHAELGEIVLKQKTGRISEDEIIFFNPMGMSVEDIGSAYTIYKRAKDLGIGTTLSLWEKPIGV</sequence>
<dbReference type="Pfam" id="PF02423">
    <property type="entry name" value="OCD_Mu_crystall"/>
    <property type="match status" value="1"/>
</dbReference>
<dbReference type="GO" id="GO:0005737">
    <property type="term" value="C:cytoplasm"/>
    <property type="evidence" value="ECO:0007669"/>
    <property type="project" value="TreeGrafter"/>
</dbReference>
<dbReference type="Gene3D" id="3.30.1780.10">
    <property type="entry name" value="ornithine cyclodeaminase, domain 1"/>
    <property type="match status" value="1"/>
</dbReference>
<dbReference type="SUPFAM" id="SSF51735">
    <property type="entry name" value="NAD(P)-binding Rossmann-fold domains"/>
    <property type="match status" value="1"/>
</dbReference>
<reference evidence="1 2" key="1">
    <citation type="submission" date="2015-07" db="EMBL/GenBank/DDBJ databases">
        <title>Genome sequencing project for genomic taxonomy and phylogenomics of Bacillus-like bacteria.</title>
        <authorList>
            <person name="Liu B."/>
            <person name="Wang J."/>
            <person name="Zhu Y."/>
            <person name="Liu G."/>
            <person name="Chen Q."/>
            <person name="Chen Z."/>
            <person name="Che J."/>
            <person name="Ge C."/>
            <person name="Shi H."/>
            <person name="Pan Z."/>
            <person name="Liu X."/>
        </authorList>
    </citation>
    <scope>NUCLEOTIDE SEQUENCE [LARGE SCALE GENOMIC DNA]</scope>
    <source>
        <strain evidence="1 2">DSM 54</strain>
    </source>
</reference>
<proteinExistence type="predicted"/>
<dbReference type="Gene3D" id="3.40.50.720">
    <property type="entry name" value="NAD(P)-binding Rossmann-like Domain"/>
    <property type="match status" value="1"/>
</dbReference>
<dbReference type="AlphaFoldDB" id="A0A0M9DH60"/>
<dbReference type="PATRIC" id="fig|33935.3.peg.2797"/>
<dbReference type="InterPro" id="IPR036291">
    <property type="entry name" value="NAD(P)-bd_dom_sf"/>
</dbReference>
<evidence type="ECO:0000313" key="2">
    <source>
        <dbReference type="Proteomes" id="UP000037977"/>
    </source>
</evidence>
<dbReference type="EMBL" id="LGCI01000010">
    <property type="protein sequence ID" value="KOY81378.1"/>
    <property type="molecule type" value="Genomic_DNA"/>
</dbReference>
<dbReference type="OrthoDB" id="9792005at2"/>
<accession>A0A0M9DH60</accession>
<dbReference type="NCBIfam" id="TIGR03944">
    <property type="entry name" value="dehyd_SbnB_fam"/>
    <property type="match status" value="1"/>
</dbReference>
<evidence type="ECO:0000313" key="1">
    <source>
        <dbReference type="EMBL" id="KOY81378.1"/>
    </source>
</evidence>
<dbReference type="GO" id="GO:0019290">
    <property type="term" value="P:siderophore biosynthetic process"/>
    <property type="evidence" value="ECO:0007669"/>
    <property type="project" value="InterPro"/>
</dbReference>
<dbReference type="PIRSF" id="PIRSF001439">
    <property type="entry name" value="CryM"/>
    <property type="match status" value="1"/>
</dbReference>
<keyword evidence="2" id="KW-1185">Reference proteome</keyword>
<comment type="caution">
    <text evidence="1">The sequence shown here is derived from an EMBL/GenBank/DDBJ whole genome shotgun (WGS) entry which is preliminary data.</text>
</comment>
<gene>
    <name evidence="1" type="ORF">ADM90_19850</name>
</gene>
<evidence type="ECO:0008006" key="3">
    <source>
        <dbReference type="Google" id="ProtNLM"/>
    </source>
</evidence>
<protein>
    <recommendedName>
        <fullName evidence="3">Ornithine cyclodeaminase</fullName>
    </recommendedName>
</protein>
<dbReference type="RefSeq" id="WP_053996624.1">
    <property type="nucleotide sequence ID" value="NZ_CP065643.1"/>
</dbReference>
<dbReference type="InterPro" id="IPR003462">
    <property type="entry name" value="ODC_Mu_crystall"/>
</dbReference>